<protein>
    <submittedName>
        <fullName evidence="4">DNA helicase</fullName>
    </submittedName>
</protein>
<evidence type="ECO:0000313" key="4">
    <source>
        <dbReference type="EMBL" id="GHF76601.1"/>
    </source>
</evidence>
<keyword evidence="4" id="KW-0547">Nucleotide-binding</keyword>
<reference evidence="4" key="2">
    <citation type="submission" date="2020-09" db="EMBL/GenBank/DDBJ databases">
        <authorList>
            <person name="Sun Q."/>
            <person name="Zhou Y."/>
        </authorList>
    </citation>
    <scope>NUCLEOTIDE SEQUENCE</scope>
    <source>
        <strain evidence="4">CGMCC 4.7679</strain>
    </source>
</reference>
<dbReference type="Pfam" id="PF13195">
    <property type="entry name" value="DUF4011"/>
    <property type="match status" value="1"/>
</dbReference>
<evidence type="ECO:0000259" key="3">
    <source>
        <dbReference type="Pfam" id="PF18741"/>
    </source>
</evidence>
<dbReference type="InterPro" id="IPR047187">
    <property type="entry name" value="SF1_C_Upf1"/>
</dbReference>
<feature type="domain" description="DNA2/NAM7 helicase-like C-terminal" evidence="2">
    <location>
        <begin position="1377"/>
        <end position="1571"/>
    </location>
</feature>
<gene>
    <name evidence="4" type="ORF">GCM10017566_58380</name>
</gene>
<organism evidence="4 5">
    <name type="scientific">Amycolatopsis bartoniae</name>
    <dbReference type="NCBI Taxonomy" id="941986"/>
    <lineage>
        <taxon>Bacteria</taxon>
        <taxon>Bacillati</taxon>
        <taxon>Actinomycetota</taxon>
        <taxon>Actinomycetes</taxon>
        <taxon>Pseudonocardiales</taxon>
        <taxon>Pseudonocardiaceae</taxon>
        <taxon>Amycolatopsis</taxon>
    </lineage>
</organism>
<dbReference type="SUPFAM" id="SSF52540">
    <property type="entry name" value="P-loop containing nucleoside triphosphate hydrolases"/>
    <property type="match status" value="1"/>
</dbReference>
<dbReference type="InterPro" id="IPR045055">
    <property type="entry name" value="DNA2/NAM7-like"/>
</dbReference>
<dbReference type="InterPro" id="IPR027417">
    <property type="entry name" value="P-loop_NTPase"/>
</dbReference>
<feature type="domain" description="Restriction endonuclease type II-like" evidence="3">
    <location>
        <begin position="1621"/>
        <end position="1716"/>
    </location>
</feature>
<keyword evidence="4" id="KW-0347">Helicase</keyword>
<dbReference type="PANTHER" id="PTHR10887">
    <property type="entry name" value="DNA2/NAM7 HELICASE FAMILY"/>
    <property type="match status" value="1"/>
</dbReference>
<evidence type="ECO:0000259" key="2">
    <source>
        <dbReference type="Pfam" id="PF13087"/>
    </source>
</evidence>
<dbReference type="InterPro" id="IPR049468">
    <property type="entry name" value="Restrct_endonuc-II-like_dom"/>
</dbReference>
<dbReference type="OrthoDB" id="3197455at2"/>
<dbReference type="Pfam" id="PF18741">
    <property type="entry name" value="MTES_1575"/>
    <property type="match status" value="1"/>
</dbReference>
<dbReference type="Gene3D" id="3.40.50.300">
    <property type="entry name" value="P-loop containing nucleotide triphosphate hydrolases"/>
    <property type="match status" value="3"/>
</dbReference>
<dbReference type="InterPro" id="IPR041679">
    <property type="entry name" value="DNA2/NAM7-like_C"/>
</dbReference>
<sequence>MTTPLFETVSTEDDGLRIELLHPPAMYYALVHNRVPVVRHLAVENSGDEAVRDVEVILELLGPDGPLCEAWRRRIPLIEGKDATGWDEFPGFTPDTGVLKRANEAFPVDYRITVRTADQRGLVLRAPSRVLAHNEWFNAPALFESVAAFVQPNTGAVLEVLRSAARLLERDTGSGSLQGYQAGPRRAAQIGAAIYEALREQKIGYLGLPASFEETGQKIRTTAAVLGDRLGNCIDLSVTYAACLEEAGLHPLIWIVEGHAFAGFFLHGDRLPETVSYEPAQMINIVESEKAVAVELTGVGPGESSLAFPAAVAAGRAHLRGPLALHGMVDIHLAHRSGVRPLPSADTTAPVAATDTAGQAIHTAVALPADLEIDGALDQEENLEPQAAEDGAPARVRAWRRALLDLSLRNPLLKLPKRGKGVDLHTPAGSLAELDDLVHQGKSVHVVAQDTLGGLQELRGVRRAQDLPDEVIAEELTRDRRVYAAVTQAGYVARMRGLQRDARTLQQETGGNYLYLTLGALVHPTPSGEAHAPLFLLPVRIEGGSGRRPYTIVIDGAETAAPNYCLVQWLRVRHGVRIRELEDPITDDAGIDITASLRAIRKAMIDNNLIYRIDESASLRLLQFSTFQMWRDLTDHWQVFERNEVVRHLVHNSGQPFQLRSGQPDVSVDESSLHLPIAADGSQMRAVALAEQGHSFVLEGPPGTGKSQTITNLIAHAVRSGKTVLFVAEKQAALDVVKRRLGAIGLTDFCLDLHGRKQSLRSIQQQLKASLEHQATADEHSWDALTAGYRARIATLSRYPGRLHDTNAAGFSAWSAYQAKLAHGDGPMAVVPTTYFTLDTATRAAIENTCRELPAAARSAQIRPGHHWSISGVRVVNGLDGTALGALAAELETLRQQFEALPQALRAAIAALPHPTLLATALEAATLAHDGVLPDLPRTMAASRPGWDAAVAAALHALTDFHQRHQPALTTFQPGFFSLPGFSELEALASEASTGLLGKKKRRMRLVEALQPHVAPGARLDETTVLEAFQAAVAARTAAAVLLEQVQTVPGLALDGAWLPTLPDSVNTLQTAAHRLTVSRRLLGDLPALWRAFAELGPRLPQQFLTRLPHGWARWLKLLATTDAEFSLWSAEVGWTGAWARDGRTWAAELGSLGILPIQRWGALLQHCDILAQAGLSAFRRQILDGELPADDLELAFLRGQAQSALEERLTANDLRFFDTGAHEQQVGDYLRLSDEVREQYPHRLNSELVAARPAVDKDFKAKAGELVRRLNSRRDKLSFRDACALAPEIVTTLTPCFLMSPASVANFLKPGAVTFDIVVFDEASQIRVAQAVGAMGRGRSVVVVGDSKQMPPTSIMEASHADDSEELTSVPEDLDSILAECVESGLPRESLTWHYRSTDESLISFSNSHYYEDKLASLPSPGGEPENGISWRRIDGRYDRGGTRTNQLEAEAVISEIGRLLGNPVTAERSIGVVTFNIQQRDLLLNLLEESTDEPIQVALARQDGEELFVKNLENVQGDERDVILFSLAFSKNVETGQLPLNFGPLTQQGGERRLNVAITRARTQVVVFSSFAPSDIDLSRTNSVGLKHLRAYLEVAAGGVGRSGDVASQGNDRVERVVQELAAALTARNYAVETNVGLSQFTIDVTVSAPGADRRQVAVLLDGPAWARRPTVADRDATPVLLEKLMHWERVVRVWLPEWIIDREAVLRRIEDAIAAVPVRPAHAPATNVRVAGKPAGLELPTGAPHAAAAGAPDRAIRGLAPMVESSQPGSAVAVFVAYEPEPLGTREQIDRLAEDKAVQRLVRQALAEVIDAEGPIELERLSRLVHRRFDLQRVREDRRNLLLRQLPKGYSVTNGFGRRYAWPAELDPATWQVFRRTQASGDRAFHEIAPEEVANAMRFAAKNDPGHDAAQLRRATMNALGYRKSSPAIEDTLHQVMRDLAERGEVKHH</sequence>
<comment type="caution">
    <text evidence="4">The sequence shown here is derived from an EMBL/GenBank/DDBJ whole genome shotgun (WGS) entry which is preliminary data.</text>
</comment>
<evidence type="ECO:0000313" key="5">
    <source>
        <dbReference type="Proteomes" id="UP000658656"/>
    </source>
</evidence>
<keyword evidence="5" id="KW-1185">Reference proteome</keyword>
<reference evidence="4" key="1">
    <citation type="journal article" date="2014" name="Int. J. Syst. Evol. Microbiol.">
        <title>Complete genome sequence of Corynebacterium casei LMG S-19264T (=DSM 44701T), isolated from a smear-ripened cheese.</title>
        <authorList>
            <consortium name="US DOE Joint Genome Institute (JGI-PGF)"/>
            <person name="Walter F."/>
            <person name="Albersmeier A."/>
            <person name="Kalinowski J."/>
            <person name="Ruckert C."/>
        </authorList>
    </citation>
    <scope>NUCLEOTIDE SEQUENCE</scope>
    <source>
        <strain evidence="4">CGMCC 4.7679</strain>
    </source>
</reference>
<proteinExistence type="predicted"/>
<keyword evidence="4" id="KW-0378">Hydrolase</keyword>
<dbReference type="CDD" id="cd18808">
    <property type="entry name" value="SF1_C_Upf1"/>
    <property type="match status" value="1"/>
</dbReference>
<dbReference type="PANTHER" id="PTHR10887:SF530">
    <property type="entry name" value="SUPERFAMILY I DNA HELICASES"/>
    <property type="match status" value="1"/>
</dbReference>
<keyword evidence="4" id="KW-0067">ATP-binding</keyword>
<dbReference type="Pfam" id="PF13086">
    <property type="entry name" value="AAA_11"/>
    <property type="match status" value="1"/>
</dbReference>
<dbReference type="Proteomes" id="UP000658656">
    <property type="component" value="Unassembled WGS sequence"/>
</dbReference>
<dbReference type="Pfam" id="PF13087">
    <property type="entry name" value="AAA_12"/>
    <property type="match status" value="1"/>
</dbReference>
<accession>A0A8H9IZW1</accession>
<dbReference type="InterPro" id="IPR041677">
    <property type="entry name" value="DNA2/NAM7_AAA_11"/>
</dbReference>
<name>A0A8H9IZW1_9PSEU</name>
<evidence type="ECO:0000259" key="1">
    <source>
        <dbReference type="Pfam" id="PF13086"/>
    </source>
</evidence>
<dbReference type="GO" id="GO:0004386">
    <property type="term" value="F:helicase activity"/>
    <property type="evidence" value="ECO:0007669"/>
    <property type="project" value="UniProtKB-KW"/>
</dbReference>
<dbReference type="EMBL" id="BNAV01000011">
    <property type="protein sequence ID" value="GHF76601.1"/>
    <property type="molecule type" value="Genomic_DNA"/>
</dbReference>
<dbReference type="InterPro" id="IPR025103">
    <property type="entry name" value="DUF4011"/>
</dbReference>
<feature type="domain" description="DNA2/NAM7 helicase helicase" evidence="1">
    <location>
        <begin position="680"/>
        <end position="783"/>
    </location>
</feature>